<reference evidence="2" key="3">
    <citation type="submission" date="2025-09" db="UniProtKB">
        <authorList>
            <consortium name="Ensembl"/>
        </authorList>
    </citation>
    <scope>IDENTIFICATION</scope>
</reference>
<evidence type="ECO:0000256" key="1">
    <source>
        <dbReference type="SAM" id="MobiDB-lite"/>
    </source>
</evidence>
<dbReference type="Ensembl" id="ENSBGRT00000033190.1">
    <property type="protein sequence ID" value="ENSBGRP00000028665.1"/>
    <property type="gene ID" value="ENSBGRG00000018131.1"/>
</dbReference>
<feature type="region of interest" description="Disordered" evidence="1">
    <location>
        <begin position="59"/>
        <end position="111"/>
    </location>
</feature>
<name>A0A8B9Y151_BOSMU</name>
<accession>A0A8B9Y151</accession>
<dbReference type="Proteomes" id="UP000694520">
    <property type="component" value="Chromosome 26"/>
</dbReference>
<reference evidence="2" key="2">
    <citation type="submission" date="2025-08" db="UniProtKB">
        <authorList>
            <consortium name="Ensembl"/>
        </authorList>
    </citation>
    <scope>IDENTIFICATION</scope>
</reference>
<evidence type="ECO:0000313" key="2">
    <source>
        <dbReference type="Ensembl" id="ENSBGRP00000028665.1"/>
    </source>
</evidence>
<evidence type="ECO:0000313" key="3">
    <source>
        <dbReference type="Proteomes" id="UP000694520"/>
    </source>
</evidence>
<feature type="region of interest" description="Disordered" evidence="1">
    <location>
        <begin position="213"/>
        <end position="257"/>
    </location>
</feature>
<protein>
    <submittedName>
        <fullName evidence="2">Uncharacterized protein</fullName>
    </submittedName>
</protein>
<reference evidence="2" key="1">
    <citation type="submission" date="2019-05" db="EMBL/GenBank/DDBJ databases">
        <authorList>
            <person name="Zhang S."/>
            <person name="Liu J."/>
        </authorList>
    </citation>
    <scope>NUCLEOTIDE SEQUENCE [LARGE SCALE GENOMIC DNA]</scope>
</reference>
<sequence>MRAVPRGFGKKVRIGVQSPLPRAGRPPAVLGVLVAAEKRALSGPPGADRLQLLVRHAAQRARHPQLPAALQPGAERRGRGGGCHRPAGLPEAPDAGPAAQHPDGLGAGEHRPAVPAAPVALAGPPGLDGQGGLHVWPLRHAEALQAAEGPQVGAALLQCQRPVLPGAEPVLRAAAPLPGVAQRDAAARGRAGLHGALPARGGVPPVHRRVAQHLPQPAAGPPPQFPGGAASAERRRLPPAPRGPDRRDPGRAHGAPG</sequence>
<organism evidence="2 3">
    <name type="scientific">Bos mutus grunniens</name>
    <name type="common">Wild yak</name>
    <name type="synonym">Bos grunniens</name>
    <dbReference type="NCBI Taxonomy" id="30521"/>
    <lineage>
        <taxon>Eukaryota</taxon>
        <taxon>Metazoa</taxon>
        <taxon>Chordata</taxon>
        <taxon>Craniata</taxon>
        <taxon>Vertebrata</taxon>
        <taxon>Euteleostomi</taxon>
        <taxon>Mammalia</taxon>
        <taxon>Eutheria</taxon>
        <taxon>Laurasiatheria</taxon>
        <taxon>Artiodactyla</taxon>
        <taxon>Ruminantia</taxon>
        <taxon>Pecora</taxon>
        <taxon>Bovidae</taxon>
        <taxon>Bovinae</taxon>
        <taxon>Bos</taxon>
    </lineage>
</organism>
<keyword evidence="3" id="KW-1185">Reference proteome</keyword>
<proteinExistence type="predicted"/>
<dbReference type="AlphaFoldDB" id="A0A8B9Y151"/>
<dbReference type="GeneTree" id="ENSGT00960000192432"/>